<dbReference type="InterPro" id="IPR055414">
    <property type="entry name" value="LRR_R13L4/SHOC2-like"/>
</dbReference>
<dbReference type="InterPro" id="IPR036388">
    <property type="entry name" value="WH-like_DNA-bd_sf"/>
</dbReference>
<dbReference type="PANTHER" id="PTHR23155">
    <property type="entry name" value="DISEASE RESISTANCE PROTEIN RP"/>
    <property type="match status" value="1"/>
</dbReference>
<organism evidence="7">
    <name type="scientific">Sesamum radiatum</name>
    <name type="common">Black benniseed</name>
    <dbReference type="NCBI Taxonomy" id="300843"/>
    <lineage>
        <taxon>Eukaryota</taxon>
        <taxon>Viridiplantae</taxon>
        <taxon>Streptophyta</taxon>
        <taxon>Embryophyta</taxon>
        <taxon>Tracheophyta</taxon>
        <taxon>Spermatophyta</taxon>
        <taxon>Magnoliopsida</taxon>
        <taxon>eudicotyledons</taxon>
        <taxon>Gunneridae</taxon>
        <taxon>Pentapetalae</taxon>
        <taxon>asterids</taxon>
        <taxon>lamiids</taxon>
        <taxon>Lamiales</taxon>
        <taxon>Pedaliaceae</taxon>
        <taxon>Sesamum</taxon>
    </lineage>
</organism>
<dbReference type="Gene3D" id="3.80.10.10">
    <property type="entry name" value="Ribonuclease Inhibitor"/>
    <property type="match status" value="1"/>
</dbReference>
<feature type="domain" description="Disease resistance R13L4/SHOC-2-like LRR" evidence="6">
    <location>
        <begin position="126"/>
        <end position="230"/>
    </location>
</feature>
<reference evidence="7" key="2">
    <citation type="journal article" date="2024" name="Plant">
        <title>Genomic evolution and insights into agronomic trait innovations of Sesamum species.</title>
        <authorList>
            <person name="Miao H."/>
            <person name="Wang L."/>
            <person name="Qu L."/>
            <person name="Liu H."/>
            <person name="Sun Y."/>
            <person name="Le M."/>
            <person name="Wang Q."/>
            <person name="Wei S."/>
            <person name="Zheng Y."/>
            <person name="Lin W."/>
            <person name="Duan Y."/>
            <person name="Cao H."/>
            <person name="Xiong S."/>
            <person name="Wang X."/>
            <person name="Wei L."/>
            <person name="Li C."/>
            <person name="Ma Q."/>
            <person name="Ju M."/>
            <person name="Zhao R."/>
            <person name="Li G."/>
            <person name="Mu C."/>
            <person name="Tian Q."/>
            <person name="Mei H."/>
            <person name="Zhang T."/>
            <person name="Gao T."/>
            <person name="Zhang H."/>
        </authorList>
    </citation>
    <scope>NUCLEOTIDE SEQUENCE</scope>
    <source>
        <strain evidence="7">G02</strain>
    </source>
</reference>
<dbReference type="EMBL" id="JACGWJ010000011">
    <property type="protein sequence ID" value="KAL0388106.1"/>
    <property type="molecule type" value="Genomic_DNA"/>
</dbReference>
<proteinExistence type="predicted"/>
<gene>
    <name evidence="7" type="ORF">Sradi_2692400</name>
</gene>
<evidence type="ECO:0000256" key="2">
    <source>
        <dbReference type="ARBA" id="ARBA00022741"/>
    </source>
</evidence>
<accession>A0AAW2S8S9</accession>
<keyword evidence="4" id="KW-0067">ATP-binding</keyword>
<evidence type="ECO:0000259" key="6">
    <source>
        <dbReference type="Pfam" id="PF23598"/>
    </source>
</evidence>
<dbReference type="PANTHER" id="PTHR23155:SF1139">
    <property type="entry name" value="CC-NBS-LRR RESISTANCE PROTEIN"/>
    <property type="match status" value="1"/>
</dbReference>
<dbReference type="InterPro" id="IPR058922">
    <property type="entry name" value="WHD_DRP"/>
</dbReference>
<keyword evidence="2" id="KW-0547">Nucleotide-binding</keyword>
<evidence type="ECO:0000259" key="5">
    <source>
        <dbReference type="Pfam" id="PF23559"/>
    </source>
</evidence>
<dbReference type="InterPro" id="IPR044974">
    <property type="entry name" value="Disease_R_plants"/>
</dbReference>
<dbReference type="InterPro" id="IPR032675">
    <property type="entry name" value="LRR_dom_sf"/>
</dbReference>
<dbReference type="AlphaFoldDB" id="A0AAW2S8S9"/>
<dbReference type="SUPFAM" id="SSF52058">
    <property type="entry name" value="L domain-like"/>
    <property type="match status" value="1"/>
</dbReference>
<evidence type="ECO:0000256" key="3">
    <source>
        <dbReference type="ARBA" id="ARBA00022821"/>
    </source>
</evidence>
<protein>
    <submittedName>
        <fullName evidence="7">Disease resistance protein RGA1</fullName>
    </submittedName>
</protein>
<keyword evidence="1" id="KW-0677">Repeat</keyword>
<feature type="domain" description="Disease resistance protein winged helix" evidence="5">
    <location>
        <begin position="1"/>
        <end position="72"/>
    </location>
</feature>
<name>A0AAW2S8S9_SESRA</name>
<reference evidence="7" key="1">
    <citation type="submission" date="2020-06" db="EMBL/GenBank/DDBJ databases">
        <authorList>
            <person name="Li T."/>
            <person name="Hu X."/>
            <person name="Zhang T."/>
            <person name="Song X."/>
            <person name="Zhang H."/>
            <person name="Dai N."/>
            <person name="Sheng W."/>
            <person name="Hou X."/>
            <person name="Wei L."/>
        </authorList>
    </citation>
    <scope>NUCLEOTIDE SEQUENCE</scope>
    <source>
        <strain evidence="7">G02</strain>
        <tissue evidence="7">Leaf</tissue>
    </source>
</reference>
<dbReference type="Pfam" id="PF23598">
    <property type="entry name" value="LRR_14"/>
    <property type="match status" value="1"/>
</dbReference>
<evidence type="ECO:0000256" key="1">
    <source>
        <dbReference type="ARBA" id="ARBA00022737"/>
    </source>
</evidence>
<evidence type="ECO:0000256" key="4">
    <source>
        <dbReference type="ARBA" id="ARBA00022840"/>
    </source>
</evidence>
<dbReference type="Pfam" id="PF23559">
    <property type="entry name" value="WHD_DRP"/>
    <property type="match status" value="1"/>
</dbReference>
<sequence>MFPKGVEMRRAYVIGLWMAEGFLQADQGNDMATIGNKFCNLLLQNSLLQVVNRDDYGNVISCNMHDLVHDLARSVLGSKSICASDNVSDEIRQARYMSLKSVGDESCAISKEAAKYVRVLLFEGKVFHDMLLDFKSLHVLILKGKDVEELPISIGKLIHLRFVDISYTRIEYLPDPIEKLYYLQTLIVDEAYFKKLPNTLKHLVSLRHLHIPNIELPLEIGELTSLRTLPYFK</sequence>
<dbReference type="Gene3D" id="1.10.10.10">
    <property type="entry name" value="Winged helix-like DNA-binding domain superfamily/Winged helix DNA-binding domain"/>
    <property type="match status" value="1"/>
</dbReference>
<dbReference type="GO" id="GO:0098542">
    <property type="term" value="P:defense response to other organism"/>
    <property type="evidence" value="ECO:0007669"/>
    <property type="project" value="TreeGrafter"/>
</dbReference>
<keyword evidence="3" id="KW-0611">Plant defense</keyword>
<comment type="caution">
    <text evidence="7">The sequence shown here is derived from an EMBL/GenBank/DDBJ whole genome shotgun (WGS) entry which is preliminary data.</text>
</comment>
<evidence type="ECO:0000313" key="7">
    <source>
        <dbReference type="EMBL" id="KAL0388106.1"/>
    </source>
</evidence>